<feature type="region of interest" description="Disordered" evidence="2">
    <location>
        <begin position="39"/>
        <end position="94"/>
    </location>
</feature>
<dbReference type="GO" id="GO:0032259">
    <property type="term" value="P:methylation"/>
    <property type="evidence" value="ECO:0007669"/>
    <property type="project" value="UniProtKB-KW"/>
</dbReference>
<reference evidence="4" key="1">
    <citation type="submission" date="2018-05" db="EMBL/GenBank/DDBJ databases">
        <title>Draft genome sequence of Stemphylium lycopersici strain CIDEFI 213.</title>
        <authorList>
            <person name="Medina R."/>
            <person name="Franco M.E.E."/>
            <person name="Lucentini C.G."/>
            <person name="Saparrat M.C.N."/>
            <person name="Balatti P.A."/>
        </authorList>
    </citation>
    <scope>NUCLEOTIDE SEQUENCE [LARGE SCALE GENOMIC DNA]</scope>
    <source>
        <strain evidence="4">CIDEFI 213</strain>
    </source>
</reference>
<dbReference type="EMBL" id="QGDH01000091">
    <property type="protein sequence ID" value="RAR08053.1"/>
    <property type="molecule type" value="Genomic_DNA"/>
</dbReference>
<organism evidence="3 4">
    <name type="scientific">Stemphylium lycopersici</name>
    <name type="common">Tomato gray leaf spot disease fungus</name>
    <name type="synonym">Thyrospora lycopersici</name>
    <dbReference type="NCBI Taxonomy" id="183478"/>
    <lineage>
        <taxon>Eukaryota</taxon>
        <taxon>Fungi</taxon>
        <taxon>Dikarya</taxon>
        <taxon>Ascomycota</taxon>
        <taxon>Pezizomycotina</taxon>
        <taxon>Dothideomycetes</taxon>
        <taxon>Pleosporomycetidae</taxon>
        <taxon>Pleosporales</taxon>
        <taxon>Pleosporineae</taxon>
        <taxon>Pleosporaceae</taxon>
        <taxon>Stemphylium</taxon>
    </lineage>
</organism>
<evidence type="ECO:0000313" key="4">
    <source>
        <dbReference type="Proteomes" id="UP000249619"/>
    </source>
</evidence>
<dbReference type="STRING" id="183478.A0A364MZU3"/>
<dbReference type="PROSITE" id="PS51143">
    <property type="entry name" value="MT_A70"/>
    <property type="match status" value="1"/>
</dbReference>
<proteinExistence type="inferred from homology"/>
<dbReference type="Pfam" id="PF05063">
    <property type="entry name" value="MT-A70"/>
    <property type="match status" value="1"/>
</dbReference>
<dbReference type="AlphaFoldDB" id="A0A364MZU3"/>
<evidence type="ECO:0000256" key="1">
    <source>
        <dbReference type="PROSITE-ProRule" id="PRU00489"/>
    </source>
</evidence>
<gene>
    <name evidence="3" type="ORF">DDE83_006153</name>
</gene>
<dbReference type="EC" id="2.1.1.72" evidence="3"/>
<dbReference type="PANTHER" id="PTHR12829:SF4">
    <property type="entry name" value="N(6)-ADENINE-SPECIFIC METHYLTRANSFERASE METTL4"/>
    <property type="match status" value="1"/>
</dbReference>
<accession>A0A364MZU3</accession>
<keyword evidence="3" id="KW-0808">Transferase</keyword>
<dbReference type="GO" id="GO:0005634">
    <property type="term" value="C:nucleus"/>
    <property type="evidence" value="ECO:0007669"/>
    <property type="project" value="TreeGrafter"/>
</dbReference>
<dbReference type="Proteomes" id="UP000249619">
    <property type="component" value="Unassembled WGS sequence"/>
</dbReference>
<sequence>MASPNPIIYQNTDADITLIDIPTSIVAAQGDRSDVLLSTAPLETPIEPKEDYLPKTSKGKSGKAAKANDTQHERGSLHTDHQAVDPSRHDFQSRDLDDERYKVLVEHALTQIRTQVSGPWCTQRKLKTQQPHSGEKDIMDLDGPTEKELESRMREWASWSESKGDDTAFNLQQMMASLGATPEVAEPVSVTHKWTVSYGGPARETKSIAPADETVAQEAQQTEPWTSTLHNPNHHSLELRITENTSQPAQSGHEYRFTIPPRCTLFLSDSTASDAFRTSFRKLTDEYSLPRHFDLVLLDPPWPNRSAKRKGAYEQVGGMPYLKKMLLGMDIDSYLEHNALVGVWITNKASLRDHVLGPGGLFETWNVGLAEEWIWIKTTTKGEPMFDIDSAMRKPYEILLLGRAAPNSWTTMTHAPVVRRRVVAAVPDIHSRKPCLKTLLEPYLGDPSDYSALEVFSRYLVSGWTSWGNEVLKYNWDGYWAKIGNDDAFVE</sequence>
<comment type="similarity">
    <text evidence="1">Belongs to the MT-A70-like family.</text>
</comment>
<dbReference type="InterPro" id="IPR007757">
    <property type="entry name" value="MT-A70-like"/>
</dbReference>
<dbReference type="GO" id="GO:0009007">
    <property type="term" value="F:site-specific DNA-methyltransferase (adenine-specific) activity"/>
    <property type="evidence" value="ECO:0007669"/>
    <property type="project" value="UniProtKB-EC"/>
</dbReference>
<keyword evidence="3" id="KW-0489">Methyltransferase</keyword>
<dbReference type="PANTHER" id="PTHR12829">
    <property type="entry name" value="N6-ADENOSINE-METHYLTRANSFERASE"/>
    <property type="match status" value="1"/>
</dbReference>
<evidence type="ECO:0000313" key="3">
    <source>
        <dbReference type="EMBL" id="RAR08053.1"/>
    </source>
</evidence>
<comment type="caution">
    <text evidence="3">The sequence shown here is derived from an EMBL/GenBank/DDBJ whole genome shotgun (WGS) entry which is preliminary data.</text>
</comment>
<keyword evidence="4" id="KW-1185">Reference proteome</keyword>
<protein>
    <submittedName>
        <fullName evidence="3">Mt-a70-domain-containing protein</fullName>
        <ecNumber evidence="3">2.1.1.72</ecNumber>
    </submittedName>
</protein>
<feature type="compositionally biased region" description="Basic and acidic residues" evidence="2">
    <location>
        <begin position="69"/>
        <end position="94"/>
    </location>
</feature>
<evidence type="ECO:0000256" key="2">
    <source>
        <dbReference type="SAM" id="MobiDB-lite"/>
    </source>
</evidence>
<name>A0A364MZU3_STELY</name>